<dbReference type="SUPFAM" id="SSF48403">
    <property type="entry name" value="Ankyrin repeat"/>
    <property type="match status" value="1"/>
</dbReference>
<dbReference type="PANTHER" id="PTHR24171">
    <property type="entry name" value="ANKYRIN REPEAT DOMAIN-CONTAINING PROTEIN 39-RELATED"/>
    <property type="match status" value="1"/>
</dbReference>
<protein>
    <recommendedName>
        <fullName evidence="6">Ankyrin repeat domain-containing protein 39</fullName>
    </recommendedName>
</protein>
<dbReference type="EMBL" id="JARBDR010000640">
    <property type="protein sequence ID" value="KAJ8310780.1"/>
    <property type="molecule type" value="Genomic_DNA"/>
</dbReference>
<evidence type="ECO:0000313" key="4">
    <source>
        <dbReference type="EMBL" id="KAJ8310780.1"/>
    </source>
</evidence>
<sequence length="151" mass="16753">MSKCSDGTHVCSGHLTSSSVHQTLDELDFERGIWTAALNGDLLDVKKHLDRNSDCDLRDSSGYTALHYSSRNGHKDICELLLERGANPNAITNSGGVTSLHRASYKGHEDIVKLLLKHGADPKIQDRDGKTVLHKVRYIFIYLSILSQKIP</sequence>
<feature type="repeat" description="ANK" evidence="3">
    <location>
        <begin position="61"/>
        <end position="93"/>
    </location>
</feature>
<proteinExistence type="predicted"/>
<evidence type="ECO:0000256" key="2">
    <source>
        <dbReference type="ARBA" id="ARBA00023043"/>
    </source>
</evidence>
<dbReference type="Proteomes" id="UP001217089">
    <property type="component" value="Unassembled WGS sequence"/>
</dbReference>
<dbReference type="PROSITE" id="PS50297">
    <property type="entry name" value="ANK_REP_REGION"/>
    <property type="match status" value="2"/>
</dbReference>
<accession>A0ABQ9F3P5</accession>
<dbReference type="PROSITE" id="PS50088">
    <property type="entry name" value="ANK_REPEAT"/>
    <property type="match status" value="2"/>
</dbReference>
<dbReference type="PANTHER" id="PTHR24171:SF9">
    <property type="entry name" value="ANKYRIN REPEAT DOMAIN-CONTAINING PROTEIN 39"/>
    <property type="match status" value="1"/>
</dbReference>
<evidence type="ECO:0008006" key="6">
    <source>
        <dbReference type="Google" id="ProtNLM"/>
    </source>
</evidence>
<dbReference type="InterPro" id="IPR002110">
    <property type="entry name" value="Ankyrin_rpt"/>
</dbReference>
<keyword evidence="1" id="KW-0677">Repeat</keyword>
<evidence type="ECO:0000256" key="3">
    <source>
        <dbReference type="PROSITE-ProRule" id="PRU00023"/>
    </source>
</evidence>
<dbReference type="Pfam" id="PF12796">
    <property type="entry name" value="Ank_2"/>
    <property type="match status" value="1"/>
</dbReference>
<dbReference type="SMART" id="SM00248">
    <property type="entry name" value="ANK"/>
    <property type="match status" value="2"/>
</dbReference>
<keyword evidence="2 3" id="KW-0040">ANK repeat</keyword>
<comment type="caution">
    <text evidence="4">The sequence shown here is derived from an EMBL/GenBank/DDBJ whole genome shotgun (WGS) entry which is preliminary data.</text>
</comment>
<dbReference type="InterPro" id="IPR036770">
    <property type="entry name" value="Ankyrin_rpt-contain_sf"/>
</dbReference>
<evidence type="ECO:0000313" key="5">
    <source>
        <dbReference type="Proteomes" id="UP001217089"/>
    </source>
</evidence>
<keyword evidence="5" id="KW-1185">Reference proteome</keyword>
<organism evidence="4 5">
    <name type="scientific">Tegillarca granosa</name>
    <name type="common">Malaysian cockle</name>
    <name type="synonym">Anadara granosa</name>
    <dbReference type="NCBI Taxonomy" id="220873"/>
    <lineage>
        <taxon>Eukaryota</taxon>
        <taxon>Metazoa</taxon>
        <taxon>Spiralia</taxon>
        <taxon>Lophotrochozoa</taxon>
        <taxon>Mollusca</taxon>
        <taxon>Bivalvia</taxon>
        <taxon>Autobranchia</taxon>
        <taxon>Pteriomorphia</taxon>
        <taxon>Arcoida</taxon>
        <taxon>Arcoidea</taxon>
        <taxon>Arcidae</taxon>
        <taxon>Tegillarca</taxon>
    </lineage>
</organism>
<gene>
    <name evidence="4" type="ORF">KUTeg_012645</name>
</gene>
<reference evidence="4 5" key="1">
    <citation type="submission" date="2022-12" db="EMBL/GenBank/DDBJ databases">
        <title>Chromosome-level genome of Tegillarca granosa.</title>
        <authorList>
            <person name="Kim J."/>
        </authorList>
    </citation>
    <scope>NUCLEOTIDE SEQUENCE [LARGE SCALE GENOMIC DNA]</scope>
    <source>
        <strain evidence="4">Teg-2019</strain>
        <tissue evidence="4">Adductor muscle</tissue>
    </source>
</reference>
<name>A0ABQ9F3P5_TEGGR</name>
<feature type="repeat" description="ANK" evidence="3">
    <location>
        <begin position="95"/>
        <end position="127"/>
    </location>
</feature>
<dbReference type="PRINTS" id="PR01415">
    <property type="entry name" value="ANKYRIN"/>
</dbReference>
<evidence type="ECO:0000256" key="1">
    <source>
        <dbReference type="ARBA" id="ARBA00022737"/>
    </source>
</evidence>
<dbReference type="Gene3D" id="1.25.40.20">
    <property type="entry name" value="Ankyrin repeat-containing domain"/>
    <property type="match status" value="1"/>
</dbReference>